<organism evidence="2 3">
    <name type="scientific">Microthlaspi erraticum</name>
    <dbReference type="NCBI Taxonomy" id="1685480"/>
    <lineage>
        <taxon>Eukaryota</taxon>
        <taxon>Viridiplantae</taxon>
        <taxon>Streptophyta</taxon>
        <taxon>Embryophyta</taxon>
        <taxon>Tracheophyta</taxon>
        <taxon>Spermatophyta</taxon>
        <taxon>Magnoliopsida</taxon>
        <taxon>eudicotyledons</taxon>
        <taxon>Gunneridae</taxon>
        <taxon>Pentapetalae</taxon>
        <taxon>rosids</taxon>
        <taxon>malvids</taxon>
        <taxon>Brassicales</taxon>
        <taxon>Brassicaceae</taxon>
        <taxon>Coluteocarpeae</taxon>
        <taxon>Microthlaspi</taxon>
    </lineage>
</organism>
<dbReference type="Pfam" id="PF22936">
    <property type="entry name" value="Pol_BBD"/>
    <property type="match status" value="1"/>
</dbReference>
<dbReference type="PANTHER" id="PTHR47592:SF27">
    <property type="entry name" value="OS08G0421700 PROTEIN"/>
    <property type="match status" value="1"/>
</dbReference>
<dbReference type="AlphaFoldDB" id="A0A6D2IZM9"/>
<comment type="caution">
    <text evidence="2">The sequence shown here is derived from an EMBL/GenBank/DDBJ whole genome shotgun (WGS) entry which is preliminary data.</text>
</comment>
<gene>
    <name evidence="2" type="ORF">MERR_LOCUS19379</name>
</gene>
<reference evidence="2" key="1">
    <citation type="submission" date="2020-01" db="EMBL/GenBank/DDBJ databases">
        <authorList>
            <person name="Mishra B."/>
        </authorList>
    </citation>
    <scope>NUCLEOTIDE SEQUENCE [LARGE SCALE GENOMIC DNA]</scope>
</reference>
<feature type="domain" description="Retrovirus-related Pol polyprotein from transposon TNT 1-94-like beta-barrel" evidence="1">
    <location>
        <begin position="43"/>
        <end position="117"/>
    </location>
</feature>
<protein>
    <recommendedName>
        <fullName evidence="1">Retrovirus-related Pol polyprotein from transposon TNT 1-94-like beta-barrel domain-containing protein</fullName>
    </recommendedName>
</protein>
<evidence type="ECO:0000313" key="2">
    <source>
        <dbReference type="EMBL" id="CAA7032144.1"/>
    </source>
</evidence>
<dbReference type="PANTHER" id="PTHR47592">
    <property type="entry name" value="PBF68 PROTEIN"/>
    <property type="match status" value="1"/>
</dbReference>
<accession>A0A6D2IZM9</accession>
<evidence type="ECO:0000313" key="3">
    <source>
        <dbReference type="Proteomes" id="UP000467841"/>
    </source>
</evidence>
<dbReference type="EMBL" id="CACVBM020001118">
    <property type="protein sequence ID" value="CAA7032144.1"/>
    <property type="molecule type" value="Genomic_DNA"/>
</dbReference>
<dbReference type="OrthoDB" id="1938972at2759"/>
<proteinExistence type="predicted"/>
<name>A0A6D2IZM9_9BRAS</name>
<evidence type="ECO:0000259" key="1">
    <source>
        <dbReference type="Pfam" id="PF22936"/>
    </source>
</evidence>
<dbReference type="InterPro" id="IPR054722">
    <property type="entry name" value="PolX-like_BBD"/>
</dbReference>
<dbReference type="Proteomes" id="UP000467841">
    <property type="component" value="Unassembled WGS sequence"/>
</dbReference>
<keyword evidence="3" id="KW-1185">Reference proteome</keyword>
<sequence>MAAESSSGIIPFPSSSLRFEHNCLTFQHQCLSTLYNSLPPGSWIIDSGATTHVCSDLALFSRVSPVSGVTVSLPNGIREPISHTGTVHISDSLVLHNVLHVPSFQFNLISVSSLLKDNNCSAHFYIDHCLIQESIQGLMIGKGLLMNNLYILDTRVNANFCESLLVDGHLWHQRLGHPSAAKLTDLTGTIDE</sequence>